<feature type="binding site" evidence="8">
    <location>
        <begin position="44"/>
        <end position="46"/>
    </location>
    <ligand>
        <name>S-adenosyl-L-methionine</name>
        <dbReference type="ChEBI" id="CHEBI:59789"/>
    </ligand>
</feature>
<comment type="subunit">
    <text evidence="8">Homodimer.</text>
</comment>
<evidence type="ECO:0000256" key="1">
    <source>
        <dbReference type="ARBA" id="ARBA00022485"/>
    </source>
</evidence>
<feature type="binding site" evidence="8">
    <location>
        <position position="81"/>
    </location>
    <ligand>
        <name>S-adenosyl-L-methionine</name>
        <dbReference type="ChEBI" id="CHEBI:59789"/>
    </ligand>
</feature>
<dbReference type="PROSITE" id="PS51918">
    <property type="entry name" value="RADICAL_SAM"/>
    <property type="match status" value="1"/>
</dbReference>
<reference evidence="10 11" key="1">
    <citation type="journal article" date="2009" name="J. Bacteriol.">
        <title>Complete and draft genome sequences of six members of the Aquificales.</title>
        <authorList>
            <person name="Reysenbach A.L."/>
            <person name="Hamamura N."/>
            <person name="Podar M."/>
            <person name="Griffiths E."/>
            <person name="Ferreira S."/>
            <person name="Hochstein R."/>
            <person name="Heidelberg J."/>
            <person name="Johnson J."/>
            <person name="Mead D."/>
            <person name="Pohorille A."/>
            <person name="Sarmiento M."/>
            <person name="Schweighofer K."/>
            <person name="Seshadri R."/>
            <person name="Voytek M.A."/>
        </authorList>
    </citation>
    <scope>NUCLEOTIDE SEQUENCE [LARGE SCALE GENOMIC DNA]</scope>
    <source>
        <strain evidence="11">Az-Fu1 / DSM 15241 / OCM 825</strain>
    </source>
</reference>
<keyword evidence="4 8" id="KW-0460">Magnesium</keyword>
<dbReference type="CDD" id="cd01335">
    <property type="entry name" value="Radical_SAM"/>
    <property type="match status" value="1"/>
</dbReference>
<keyword evidence="5 8" id="KW-0408">Iron</keyword>
<comment type="cofactor">
    <cofactor evidence="8">
        <name>S-adenosyl-L-methionine</name>
        <dbReference type="ChEBI" id="CHEBI:59789"/>
    </cofactor>
    <text evidence="8">Binds 1 S-adenosyl-L-methionine per subunit.</text>
</comment>
<sequence>MKKNLYKETFKVVEIFRTVEGEGRWVGLPVVFIRLEGCNLRCSWCDTTYSYDGKTYTVKTLEEILKEVSTYNLKRVCITGGEPFLTSNLDILVKSLLDEDYYVFIETNGTLWNERFKDLNLDRLYITCSPKPPFYFVNKDLIPYIKELKFVVDENLSLNHIIKPDFIDIIKSDIIVLQPESNKPEMVKKALNLQDQLLQLGIESRIIPQCHKVLGLP</sequence>
<dbReference type="Proteomes" id="UP000001369">
    <property type="component" value="Chromosome"/>
</dbReference>
<dbReference type="GO" id="GO:0051539">
    <property type="term" value="F:4 iron, 4 sulfur cluster binding"/>
    <property type="evidence" value="ECO:0007669"/>
    <property type="project" value="UniProtKB-UniRule"/>
</dbReference>
<dbReference type="GO" id="GO:1904047">
    <property type="term" value="F:S-adenosyl-L-methionine binding"/>
    <property type="evidence" value="ECO:0007669"/>
    <property type="project" value="UniProtKB-UniRule"/>
</dbReference>
<evidence type="ECO:0000313" key="10">
    <source>
        <dbReference type="EMBL" id="ACN99096.1"/>
    </source>
</evidence>
<dbReference type="EC" id="4.3.99.3" evidence="8"/>
<gene>
    <name evidence="8" type="primary">queE</name>
    <name evidence="10" type="ordered locus">SULAZ_0189</name>
</gene>
<comment type="pathway">
    <text evidence="8">Purine metabolism; 7-cyano-7-deazaguanine biosynthesis.</text>
</comment>
<feature type="domain" description="Radical SAM core" evidence="9">
    <location>
        <begin position="25"/>
        <end position="217"/>
    </location>
</feature>
<keyword evidence="7 8" id="KW-0456">Lyase</keyword>
<dbReference type="GO" id="GO:0000287">
    <property type="term" value="F:magnesium ion binding"/>
    <property type="evidence" value="ECO:0007669"/>
    <property type="project" value="UniProtKB-UniRule"/>
</dbReference>
<comment type="cofactor">
    <cofactor evidence="8">
        <name>[4Fe-4S] cluster</name>
        <dbReference type="ChEBI" id="CHEBI:49883"/>
    </cofactor>
    <text evidence="8">Binds 1 [4Fe-4S] cluster. The cluster is coordinated with 3 cysteines and an exchangeable S-adenosyl-L-methionine.</text>
</comment>
<feature type="binding site" evidence="8">
    <location>
        <position position="42"/>
    </location>
    <ligand>
        <name>[4Fe-4S] cluster</name>
        <dbReference type="ChEBI" id="CHEBI:49883"/>
        <note>4Fe-4S-S-AdoMet</note>
    </ligand>
</feature>
<dbReference type="PIRSF" id="PIRSF000370">
    <property type="entry name" value="QueE"/>
    <property type="match status" value="1"/>
</dbReference>
<evidence type="ECO:0000256" key="6">
    <source>
        <dbReference type="ARBA" id="ARBA00023014"/>
    </source>
</evidence>
<organism evidence="10 11">
    <name type="scientific">Sulfurihydrogenibium azorense (strain DSM 15241 / OCM 825 / Az-Fu1)</name>
    <dbReference type="NCBI Taxonomy" id="204536"/>
    <lineage>
        <taxon>Bacteria</taxon>
        <taxon>Pseudomonadati</taxon>
        <taxon>Aquificota</taxon>
        <taxon>Aquificia</taxon>
        <taxon>Aquificales</taxon>
        <taxon>Hydrogenothermaceae</taxon>
        <taxon>Sulfurihydrogenibium</taxon>
    </lineage>
</organism>
<name>C1DXS5_SULAA</name>
<keyword evidence="1 8" id="KW-0004">4Fe-4S</keyword>
<dbReference type="HOGENOM" id="CLU_066739_0_0_0"/>
<dbReference type="PANTHER" id="PTHR42836:SF1">
    <property type="entry name" value="7-CARBOXY-7-DEAZAGUANINE SYNTHASE"/>
    <property type="match status" value="1"/>
</dbReference>
<feature type="binding site" evidence="8">
    <location>
        <position position="79"/>
    </location>
    <ligand>
        <name>substrate</name>
    </ligand>
</feature>
<feature type="binding site" evidence="8">
    <location>
        <begin position="129"/>
        <end position="131"/>
    </location>
    <ligand>
        <name>S-adenosyl-L-methionine</name>
        <dbReference type="ChEBI" id="CHEBI:59789"/>
    </ligand>
</feature>
<keyword evidence="2 8" id="KW-0949">S-adenosyl-L-methionine</keyword>
<dbReference type="PANTHER" id="PTHR42836">
    <property type="entry name" value="7-CARBOXY-7-DEAZAGUANINE SYNTHASE"/>
    <property type="match status" value="1"/>
</dbReference>
<evidence type="ECO:0000256" key="5">
    <source>
        <dbReference type="ARBA" id="ARBA00023004"/>
    </source>
</evidence>
<dbReference type="SFLD" id="SFLDS00029">
    <property type="entry name" value="Radical_SAM"/>
    <property type="match status" value="1"/>
</dbReference>
<dbReference type="AlphaFoldDB" id="C1DXS5"/>
<evidence type="ECO:0000256" key="4">
    <source>
        <dbReference type="ARBA" id="ARBA00022842"/>
    </source>
</evidence>
<keyword evidence="6 8" id="KW-0411">Iron-sulfur</keyword>
<feature type="binding site" evidence="8">
    <location>
        <begin position="19"/>
        <end position="21"/>
    </location>
    <ligand>
        <name>substrate</name>
    </ligand>
</feature>
<dbReference type="Gene3D" id="3.20.20.70">
    <property type="entry name" value="Aldolase class I"/>
    <property type="match status" value="1"/>
</dbReference>
<dbReference type="GO" id="GO:0008616">
    <property type="term" value="P:tRNA queuosine(34) biosynthetic process"/>
    <property type="evidence" value="ECO:0007669"/>
    <property type="project" value="UniProtKB-UniRule"/>
</dbReference>
<dbReference type="UniPathway" id="UPA00391"/>
<dbReference type="Pfam" id="PF04055">
    <property type="entry name" value="Radical_SAM"/>
    <property type="match status" value="1"/>
</dbReference>
<feature type="binding site" evidence="8">
    <location>
        <position position="34"/>
    </location>
    <ligand>
        <name>substrate</name>
    </ligand>
</feature>
<evidence type="ECO:0000256" key="2">
    <source>
        <dbReference type="ARBA" id="ARBA00022691"/>
    </source>
</evidence>
<comment type="catalytic activity">
    <reaction evidence="8">
        <text>6-carboxy-5,6,7,8-tetrahydropterin + H(+) = 7-carboxy-7-carbaguanine + NH4(+)</text>
        <dbReference type="Rhea" id="RHEA:27974"/>
        <dbReference type="ChEBI" id="CHEBI:15378"/>
        <dbReference type="ChEBI" id="CHEBI:28938"/>
        <dbReference type="ChEBI" id="CHEBI:61032"/>
        <dbReference type="ChEBI" id="CHEBI:61036"/>
        <dbReference type="EC" id="4.3.99.3"/>
    </reaction>
</comment>
<dbReference type="InterPro" id="IPR007197">
    <property type="entry name" value="rSAM"/>
</dbReference>
<keyword evidence="8" id="KW-0671">Queuosine biosynthesis</keyword>
<evidence type="ECO:0000313" key="11">
    <source>
        <dbReference type="Proteomes" id="UP000001369"/>
    </source>
</evidence>
<proteinExistence type="inferred from homology"/>
<dbReference type="SUPFAM" id="SSF102114">
    <property type="entry name" value="Radical SAM enzymes"/>
    <property type="match status" value="1"/>
</dbReference>
<dbReference type="KEGG" id="saf:SULAZ_0189"/>
<accession>C1DXS5</accession>
<comment type="similarity">
    <text evidence="8">Belongs to the radical SAM superfamily. 7-carboxy-7-deazaguanine synthase family.</text>
</comment>
<dbReference type="eggNOG" id="COG0602">
    <property type="taxonomic scope" value="Bacteria"/>
</dbReference>
<dbReference type="STRING" id="204536.SULAZ_0189"/>
<feature type="binding site" evidence="8">
    <location>
        <position position="217"/>
    </location>
    <ligand>
        <name>substrate</name>
    </ligand>
</feature>
<dbReference type="InterPro" id="IPR058240">
    <property type="entry name" value="rSAM_sf"/>
</dbReference>
<evidence type="ECO:0000256" key="7">
    <source>
        <dbReference type="ARBA" id="ARBA00023239"/>
    </source>
</evidence>
<evidence type="ECO:0000256" key="3">
    <source>
        <dbReference type="ARBA" id="ARBA00022723"/>
    </source>
</evidence>
<dbReference type="EMBL" id="CP001229">
    <property type="protein sequence ID" value="ACN99096.1"/>
    <property type="molecule type" value="Genomic_DNA"/>
</dbReference>
<keyword evidence="3 8" id="KW-0479">Metal-binding</keyword>
<dbReference type="InterPro" id="IPR013785">
    <property type="entry name" value="Aldolase_TIM"/>
</dbReference>
<keyword evidence="11" id="KW-1185">Reference proteome</keyword>
<comment type="function">
    <text evidence="8">Catalyzes the complex heterocyclic radical-mediated conversion of 6-carboxy-5,6,7,8-tetrahydropterin (CPH4) to 7-carboxy-7-deazaguanine (CDG), a step common to the biosynthetic pathways of all 7-deazapurine-containing compounds.</text>
</comment>
<evidence type="ECO:0000256" key="8">
    <source>
        <dbReference type="HAMAP-Rule" id="MF_00917"/>
    </source>
</evidence>
<feature type="binding site" evidence="8">
    <location>
        <position position="45"/>
    </location>
    <ligand>
        <name>[4Fe-4S] cluster</name>
        <dbReference type="ChEBI" id="CHEBI:49883"/>
        <note>4Fe-4S-S-AdoMet</note>
    </ligand>
</feature>
<evidence type="ECO:0000259" key="9">
    <source>
        <dbReference type="PROSITE" id="PS51918"/>
    </source>
</evidence>
<comment type="cofactor">
    <cofactor evidence="8">
        <name>Mg(2+)</name>
        <dbReference type="ChEBI" id="CHEBI:18420"/>
    </cofactor>
</comment>
<feature type="binding site" evidence="8">
    <location>
        <position position="47"/>
    </location>
    <ligand>
        <name>Mg(2+)</name>
        <dbReference type="ChEBI" id="CHEBI:18420"/>
    </ligand>
</feature>
<dbReference type="GO" id="GO:0016840">
    <property type="term" value="F:carbon-nitrogen lyase activity"/>
    <property type="evidence" value="ECO:0007669"/>
    <property type="project" value="UniProtKB-UniRule"/>
</dbReference>
<comment type="caution">
    <text evidence="8">Lacks conserved residue(s) required for the propagation of feature annotation.</text>
</comment>
<protein>
    <recommendedName>
        <fullName evidence="8">7-carboxy-7-deazaguanine synthase</fullName>
        <shortName evidence="8">CDG synthase</shortName>
        <ecNumber evidence="8">4.3.99.3</ecNumber>
    </recommendedName>
    <alternativeName>
        <fullName evidence="8">Queuosine biosynthesis protein QueE</fullName>
    </alternativeName>
</protein>
<dbReference type="HAMAP" id="MF_00917">
    <property type="entry name" value="QueE"/>
    <property type="match status" value="1"/>
</dbReference>
<dbReference type="InterPro" id="IPR024924">
    <property type="entry name" value="7-CO-7-deazaguanine_synth-like"/>
</dbReference>
<feature type="binding site" evidence="8">
    <location>
        <position position="38"/>
    </location>
    <ligand>
        <name>[4Fe-4S] cluster</name>
        <dbReference type="ChEBI" id="CHEBI:49883"/>
        <note>4Fe-4S-S-AdoMet</note>
    </ligand>
</feature>